<dbReference type="SUPFAM" id="SSF55957">
    <property type="entry name" value="Phosphoglucomutase, C-terminal domain"/>
    <property type="match status" value="1"/>
</dbReference>
<dbReference type="InterPro" id="IPR036900">
    <property type="entry name" value="A-D-PHexomutase_C_sf"/>
</dbReference>
<proteinExistence type="inferred from homology"/>
<evidence type="ECO:0000256" key="3">
    <source>
        <dbReference type="ARBA" id="ARBA00022553"/>
    </source>
</evidence>
<dbReference type="Gene3D" id="3.30.310.50">
    <property type="entry name" value="Alpha-D-phosphohexomutase, C-terminal domain"/>
    <property type="match status" value="1"/>
</dbReference>
<evidence type="ECO:0000256" key="9">
    <source>
        <dbReference type="RuleBase" id="RU004327"/>
    </source>
</evidence>
<evidence type="ECO:0000256" key="7">
    <source>
        <dbReference type="ARBA" id="ARBA00050364"/>
    </source>
</evidence>
<comment type="catalytic activity">
    <reaction evidence="7 9">
        <text>alpha-D-glucosamine 1-phosphate = D-glucosamine 6-phosphate</text>
        <dbReference type="Rhea" id="RHEA:23424"/>
        <dbReference type="ChEBI" id="CHEBI:58516"/>
        <dbReference type="ChEBI" id="CHEBI:58725"/>
        <dbReference type="EC" id="5.4.2.10"/>
    </reaction>
</comment>
<dbReference type="Gene3D" id="3.40.120.10">
    <property type="entry name" value="Alpha-D-Glucose-1,6-Bisphosphate, subunit A, domain 3"/>
    <property type="match status" value="3"/>
</dbReference>
<dbReference type="InterPro" id="IPR005845">
    <property type="entry name" value="A-D-PHexomutase_a/b/a-II"/>
</dbReference>
<dbReference type="GO" id="GO:0000287">
    <property type="term" value="F:magnesium ion binding"/>
    <property type="evidence" value="ECO:0007669"/>
    <property type="project" value="InterPro"/>
</dbReference>
<feature type="domain" description="Alpha-D-phosphohexomutase alpha/beta/alpha" evidence="13">
    <location>
        <begin position="250"/>
        <end position="355"/>
    </location>
</feature>
<dbReference type="InterPro" id="IPR005844">
    <property type="entry name" value="A-D-PHexomutase_a/b/a-I"/>
</dbReference>
<evidence type="ECO:0000256" key="8">
    <source>
        <dbReference type="RuleBase" id="RU004326"/>
    </source>
</evidence>
<feature type="domain" description="Alpha-D-phosphohexomutase alpha/beta/alpha" evidence="11">
    <location>
        <begin position="3"/>
        <end position="132"/>
    </location>
</feature>
<reference evidence="14" key="2">
    <citation type="journal article" date="2021" name="PeerJ">
        <title>Extensive microbial diversity within the chicken gut microbiome revealed by metagenomics and culture.</title>
        <authorList>
            <person name="Gilroy R."/>
            <person name="Ravi A."/>
            <person name="Getino M."/>
            <person name="Pursley I."/>
            <person name="Horton D.L."/>
            <person name="Alikhan N.F."/>
            <person name="Baker D."/>
            <person name="Gharbi K."/>
            <person name="Hall N."/>
            <person name="Watson M."/>
            <person name="Adriaenssens E.M."/>
            <person name="Foster-Nyarko E."/>
            <person name="Jarju S."/>
            <person name="Secka A."/>
            <person name="Antonio M."/>
            <person name="Oren A."/>
            <person name="Chaudhuri R.R."/>
            <person name="La Ragione R."/>
            <person name="Hildebrand F."/>
            <person name="Pallen M.J."/>
        </authorList>
    </citation>
    <scope>NUCLEOTIDE SEQUENCE</scope>
    <source>
        <strain evidence="14">17113</strain>
    </source>
</reference>
<dbReference type="FunFam" id="3.30.310.50:FF:000001">
    <property type="entry name" value="Phosphoglucosamine mutase"/>
    <property type="match status" value="1"/>
</dbReference>
<evidence type="ECO:0000256" key="2">
    <source>
        <dbReference type="ARBA" id="ARBA00010231"/>
    </source>
</evidence>
<feature type="domain" description="Alpha-D-phosphohexomutase alpha/beta/alpha" evidence="12">
    <location>
        <begin position="154"/>
        <end position="246"/>
    </location>
</feature>
<dbReference type="PANTHER" id="PTHR43771">
    <property type="entry name" value="PHOSPHOMANNOMUTASE"/>
    <property type="match status" value="1"/>
</dbReference>
<dbReference type="InterPro" id="IPR005846">
    <property type="entry name" value="A-D-PHexomutase_a/b/a-III"/>
</dbReference>
<sequence length="444" mass="48284">MARYFGTDGIRGVALKELTVETAYRIGRYIGQYPDGKGNRILISRDTRESGEALLRALCEGIVASGGRVYDEGISTTPSVSYLVETLHFDYGIMISASHNPYADNGIKLFESSGEKLSEQIEEKIEDYIDSPSDYLPKKEGQYLFSPSLKQRYVDWLISKYEGKTPVKVVLDCANGSASYVAPELFARLGIEAKLLSCAPDGRNINAGCGSTHLDNLSKAMESGEFDIGFAFDGDADRCLAIDRSGRVIDGDAAIFLGALSLRGKGLLSQGKVVITVMSNFGLRKALQEEGIGYEIVSVGDKYVQAKLKEDGLSIGGEQSGHVIFASDLNTGDGLLTALRILGIYASEKSVYAKLSDLKVYPQTLVNIRFNSRKEALDALNSDQVKEQIRSAESALSSSGRLLVRTSGTEPLVRVMAECLDEELCQRQVNGIVAKIKESKECVE</sequence>
<evidence type="ECO:0000259" key="11">
    <source>
        <dbReference type="Pfam" id="PF02878"/>
    </source>
</evidence>
<dbReference type="GO" id="GO:0005975">
    <property type="term" value="P:carbohydrate metabolic process"/>
    <property type="evidence" value="ECO:0007669"/>
    <property type="project" value="InterPro"/>
</dbReference>
<dbReference type="EMBL" id="JADINA010000012">
    <property type="protein sequence ID" value="MBO8425996.1"/>
    <property type="molecule type" value="Genomic_DNA"/>
</dbReference>
<dbReference type="Pfam" id="PF02880">
    <property type="entry name" value="PGM_PMM_III"/>
    <property type="match status" value="1"/>
</dbReference>
<dbReference type="FunFam" id="3.40.120.10:FF:000001">
    <property type="entry name" value="Phosphoglucosamine mutase"/>
    <property type="match status" value="1"/>
</dbReference>
<evidence type="ECO:0000259" key="10">
    <source>
        <dbReference type="Pfam" id="PF00408"/>
    </source>
</evidence>
<accession>A0A9D9DEX7</accession>
<comment type="similarity">
    <text evidence="2 8">Belongs to the phosphohexose mutase family.</text>
</comment>
<name>A0A9D9DEX7_9FIRM</name>
<dbReference type="NCBIfam" id="TIGR01455">
    <property type="entry name" value="glmM"/>
    <property type="match status" value="1"/>
</dbReference>
<dbReference type="InterPro" id="IPR016055">
    <property type="entry name" value="A-D-PHexomutase_a/b/a-I/II/III"/>
</dbReference>
<evidence type="ECO:0000256" key="5">
    <source>
        <dbReference type="ARBA" id="ARBA00022842"/>
    </source>
</evidence>
<organism evidence="14 15">
    <name type="scientific">Candidatus Alloenteromonas pullistercoris</name>
    <dbReference type="NCBI Taxonomy" id="2840785"/>
    <lineage>
        <taxon>Bacteria</taxon>
        <taxon>Bacillati</taxon>
        <taxon>Bacillota</taxon>
        <taxon>Bacillota incertae sedis</taxon>
        <taxon>Candidatus Alloenteromonas</taxon>
    </lineage>
</organism>
<dbReference type="InterPro" id="IPR016066">
    <property type="entry name" value="A-D-PHexomutase_CS"/>
</dbReference>
<dbReference type="Pfam" id="PF00408">
    <property type="entry name" value="PGM_PMM_IV"/>
    <property type="match status" value="1"/>
</dbReference>
<dbReference type="SUPFAM" id="SSF53738">
    <property type="entry name" value="Phosphoglucomutase, first 3 domains"/>
    <property type="match status" value="3"/>
</dbReference>
<evidence type="ECO:0000313" key="14">
    <source>
        <dbReference type="EMBL" id="MBO8425996.1"/>
    </source>
</evidence>
<dbReference type="Pfam" id="PF02878">
    <property type="entry name" value="PGM_PMM_I"/>
    <property type="match status" value="1"/>
</dbReference>
<dbReference type="EC" id="5.4.2.10" evidence="9"/>
<protein>
    <recommendedName>
        <fullName evidence="9">Phosphoglucosamine mutase</fullName>
        <ecNumber evidence="9">5.4.2.10</ecNumber>
    </recommendedName>
</protein>
<dbReference type="InterPro" id="IPR006352">
    <property type="entry name" value="GlmM_bact"/>
</dbReference>
<dbReference type="FunFam" id="3.40.120.10:FF:000003">
    <property type="entry name" value="Phosphoglucosamine mutase"/>
    <property type="match status" value="1"/>
</dbReference>
<dbReference type="Pfam" id="PF02879">
    <property type="entry name" value="PGM_PMM_II"/>
    <property type="match status" value="1"/>
</dbReference>
<feature type="domain" description="Alpha-D-phosphohexomutase C-terminal" evidence="10">
    <location>
        <begin position="365"/>
        <end position="432"/>
    </location>
</feature>
<dbReference type="Proteomes" id="UP000823634">
    <property type="component" value="Unassembled WGS sequence"/>
</dbReference>
<dbReference type="PRINTS" id="PR00509">
    <property type="entry name" value="PGMPMM"/>
</dbReference>
<keyword evidence="3" id="KW-0597">Phosphoprotein</keyword>
<evidence type="ECO:0000256" key="1">
    <source>
        <dbReference type="ARBA" id="ARBA00001946"/>
    </source>
</evidence>
<comment type="cofactor">
    <cofactor evidence="1">
        <name>Mg(2+)</name>
        <dbReference type="ChEBI" id="CHEBI:18420"/>
    </cofactor>
</comment>
<gene>
    <name evidence="14" type="primary">glmM</name>
    <name evidence="14" type="ORF">IAC61_01580</name>
</gene>
<keyword evidence="4 8" id="KW-0479">Metal-binding</keyword>
<keyword evidence="5 8" id="KW-0460">Magnesium</keyword>
<dbReference type="GO" id="GO:0008966">
    <property type="term" value="F:phosphoglucosamine mutase activity"/>
    <property type="evidence" value="ECO:0007669"/>
    <property type="project" value="UniProtKB-EC"/>
</dbReference>
<dbReference type="PANTHER" id="PTHR43771:SF1">
    <property type="entry name" value="PHOSPHOMANNOMUTASE"/>
    <property type="match status" value="1"/>
</dbReference>
<comment type="function">
    <text evidence="9">Catalyzes the conversion of glucosamine-6-phosphate to glucosamine-1-phosphate.</text>
</comment>
<dbReference type="AlphaFoldDB" id="A0A9D9DEX7"/>
<evidence type="ECO:0000256" key="4">
    <source>
        <dbReference type="ARBA" id="ARBA00022723"/>
    </source>
</evidence>
<evidence type="ECO:0000259" key="13">
    <source>
        <dbReference type="Pfam" id="PF02880"/>
    </source>
</evidence>
<evidence type="ECO:0000256" key="6">
    <source>
        <dbReference type="ARBA" id="ARBA00023235"/>
    </source>
</evidence>
<reference evidence="14" key="1">
    <citation type="submission" date="2020-10" db="EMBL/GenBank/DDBJ databases">
        <authorList>
            <person name="Gilroy R."/>
        </authorList>
    </citation>
    <scope>NUCLEOTIDE SEQUENCE</scope>
    <source>
        <strain evidence="14">17113</strain>
    </source>
</reference>
<comment type="caution">
    <text evidence="14">The sequence shown here is derived from an EMBL/GenBank/DDBJ whole genome shotgun (WGS) entry which is preliminary data.</text>
</comment>
<dbReference type="InterPro" id="IPR005843">
    <property type="entry name" value="A-D-PHexomutase_C"/>
</dbReference>
<evidence type="ECO:0000313" key="15">
    <source>
        <dbReference type="Proteomes" id="UP000823634"/>
    </source>
</evidence>
<dbReference type="PROSITE" id="PS00710">
    <property type="entry name" value="PGM_PMM"/>
    <property type="match status" value="1"/>
</dbReference>
<evidence type="ECO:0000259" key="12">
    <source>
        <dbReference type="Pfam" id="PF02879"/>
    </source>
</evidence>
<keyword evidence="6 9" id="KW-0413">Isomerase</keyword>
<dbReference type="InterPro" id="IPR005841">
    <property type="entry name" value="Alpha-D-phosphohexomutase_SF"/>
</dbReference>